<accession>S4MJJ3</accession>
<proteinExistence type="predicted"/>
<dbReference type="EMBL" id="AOPY01001542">
    <property type="protein sequence ID" value="EPJ36751.1"/>
    <property type="molecule type" value="Genomic_DNA"/>
</dbReference>
<comment type="caution">
    <text evidence="2">The sequence shown here is derived from an EMBL/GenBank/DDBJ whole genome shotgun (WGS) entry which is preliminary data.</text>
</comment>
<protein>
    <submittedName>
        <fullName evidence="2">Uncharacterized protein</fullName>
    </submittedName>
</protein>
<evidence type="ECO:0000313" key="3">
    <source>
        <dbReference type="Proteomes" id="UP000015001"/>
    </source>
</evidence>
<feature type="compositionally biased region" description="Pro residues" evidence="1">
    <location>
        <begin position="42"/>
        <end position="51"/>
    </location>
</feature>
<reference evidence="2 3" key="1">
    <citation type="submission" date="2013-02" db="EMBL/GenBank/DDBJ databases">
        <title>Draft Genome Sequence of Streptomyces afghaniensis, Which Produces Compounds of the Julimycin B-Complex.</title>
        <authorList>
            <person name="Gruening B.A."/>
            <person name="Praeg A."/>
            <person name="Erxleben A."/>
            <person name="Guenther S."/>
            <person name="Fiedler H.-P."/>
            <person name="Goodfellow M."/>
            <person name="Mueller M."/>
        </authorList>
    </citation>
    <scope>NUCLEOTIDE SEQUENCE [LARGE SCALE GENOMIC DNA]</scope>
    <source>
        <strain evidence="2 3">772</strain>
    </source>
</reference>
<evidence type="ECO:0000256" key="1">
    <source>
        <dbReference type="SAM" id="MobiDB-lite"/>
    </source>
</evidence>
<evidence type="ECO:0000313" key="2">
    <source>
        <dbReference type="EMBL" id="EPJ36751.1"/>
    </source>
</evidence>
<dbReference type="AlphaFoldDB" id="S4MJJ3"/>
<keyword evidence="3" id="KW-1185">Reference proteome</keyword>
<dbReference type="Proteomes" id="UP000015001">
    <property type="component" value="Unassembled WGS sequence"/>
</dbReference>
<sequence>MELLSRHTGSVRITVDPRAAEGLAEECQGQPAALMLAAAGSPPVPRRPSPTSPNNCVPKTAKAPR</sequence>
<organism evidence="2 3">
    <name type="scientific">Streptomyces afghaniensis 772</name>
    <dbReference type="NCBI Taxonomy" id="1283301"/>
    <lineage>
        <taxon>Bacteria</taxon>
        <taxon>Bacillati</taxon>
        <taxon>Actinomycetota</taxon>
        <taxon>Actinomycetes</taxon>
        <taxon>Kitasatosporales</taxon>
        <taxon>Streptomycetaceae</taxon>
        <taxon>Streptomyces</taxon>
    </lineage>
</organism>
<name>S4MJJ3_9ACTN</name>
<dbReference type="PATRIC" id="fig|1283301.3.peg.6140"/>
<gene>
    <name evidence="2" type="ORF">STAFG_6183</name>
</gene>
<feature type="region of interest" description="Disordered" evidence="1">
    <location>
        <begin position="39"/>
        <end position="65"/>
    </location>
</feature>
<dbReference type="HOGENOM" id="CLU_2847737_0_0_11"/>